<evidence type="ECO:0000313" key="1">
    <source>
        <dbReference type="EMBL" id="KEP51757.1"/>
    </source>
</evidence>
<dbReference type="Proteomes" id="UP000027456">
    <property type="component" value="Unassembled WGS sequence"/>
</dbReference>
<sequence>MRVGHSVSETAPRVILGTTLHFGRTVEYSDGTHTSAGEFCNTAYRSFNHSRQPGGFRPTYGWLTACSCVCQLCGWMAQASQCARRYKRTVEWSFNSNDFLDFDLFLQ</sequence>
<name>A0A074SP46_9AGAM</name>
<protein>
    <submittedName>
        <fullName evidence="1">Uncharacterized protein</fullName>
    </submittedName>
</protein>
<dbReference type="AlphaFoldDB" id="A0A074SP46"/>
<reference evidence="1 2" key="1">
    <citation type="submission" date="2013-12" db="EMBL/GenBank/DDBJ databases">
        <authorList>
            <person name="Cubeta M."/>
            <person name="Pakala S."/>
            <person name="Fedorova N."/>
            <person name="Thomas E."/>
            <person name="Dean R."/>
            <person name="Jabaji S."/>
            <person name="Neate S."/>
            <person name="Toda T."/>
            <person name="Tavantzis S."/>
            <person name="Vilgalys R."/>
            <person name="Bharathan N."/>
            <person name="Pakala S."/>
            <person name="Losada L.S."/>
            <person name="Zafar N."/>
            <person name="Nierman W."/>
        </authorList>
    </citation>
    <scope>NUCLEOTIDE SEQUENCE [LARGE SCALE GENOMIC DNA]</scope>
    <source>
        <strain evidence="1 2">123E</strain>
    </source>
</reference>
<gene>
    <name evidence="1" type="ORF">V565_056340</name>
</gene>
<organism evidence="1 2">
    <name type="scientific">Rhizoctonia solani 123E</name>
    <dbReference type="NCBI Taxonomy" id="1423351"/>
    <lineage>
        <taxon>Eukaryota</taxon>
        <taxon>Fungi</taxon>
        <taxon>Dikarya</taxon>
        <taxon>Basidiomycota</taxon>
        <taxon>Agaricomycotina</taxon>
        <taxon>Agaricomycetes</taxon>
        <taxon>Cantharellales</taxon>
        <taxon>Ceratobasidiaceae</taxon>
        <taxon>Rhizoctonia</taxon>
    </lineage>
</organism>
<evidence type="ECO:0000313" key="2">
    <source>
        <dbReference type="Proteomes" id="UP000027456"/>
    </source>
</evidence>
<dbReference type="EMBL" id="AZST01000146">
    <property type="protein sequence ID" value="KEP51757.1"/>
    <property type="molecule type" value="Genomic_DNA"/>
</dbReference>
<accession>A0A074SP46</accession>
<proteinExistence type="predicted"/>
<dbReference type="HOGENOM" id="CLU_2211433_0_0_1"/>
<keyword evidence="2" id="KW-1185">Reference proteome</keyword>
<comment type="caution">
    <text evidence="1">The sequence shown here is derived from an EMBL/GenBank/DDBJ whole genome shotgun (WGS) entry which is preliminary data.</text>
</comment>